<sequence>MSLTHNSALTMQVPPLQSEKASSADSLADIIQQVYTQQYIEARHQYKASHARFSGRVKRPPPSFLERYCRDALHDLSFYTSASNAEEACPPLECTHGPRRIGLHSVNYELRRLAQQRMLDAHASMKPTADNIAALLVAQEAAEYADLLTLEAASFMDVARVYYNNVLGVSCNVEWLEKKARQDFEDEHNHATMVLLAQLREELWLAQQRLFLRALGLCPEALPHVAQLRLMATEADALRMSEVPSLDSREALPLWHRVCAIRSETESEEDISFRRMVLACVVQAHTLQGGYLRYDTVSGHLRRTYRETPSYMKDAIEYALQFETFAVIVEEEAQRMRIIEEVEEAYDVLAAEVTFDVDGDESSSSPIAGITTSAT</sequence>
<dbReference type="AlphaFoldDB" id="A0A836L6Z0"/>
<organism evidence="1 2">
    <name type="scientific">Porcisia hertigi</name>
    <dbReference type="NCBI Taxonomy" id="2761500"/>
    <lineage>
        <taxon>Eukaryota</taxon>
        <taxon>Discoba</taxon>
        <taxon>Euglenozoa</taxon>
        <taxon>Kinetoplastea</taxon>
        <taxon>Metakinetoplastina</taxon>
        <taxon>Trypanosomatida</taxon>
        <taxon>Trypanosomatidae</taxon>
        <taxon>Leishmaniinae</taxon>
        <taxon>Porcisia</taxon>
    </lineage>
</organism>
<proteinExistence type="predicted"/>
<dbReference type="EMBL" id="JAFJZO010000028">
    <property type="protein sequence ID" value="KAG5500629.1"/>
    <property type="molecule type" value="Genomic_DNA"/>
</dbReference>
<reference evidence="1 2" key="1">
    <citation type="submission" date="2021-02" db="EMBL/GenBank/DDBJ databases">
        <title>Porcisia hertigi Genome sequencing and assembly.</title>
        <authorList>
            <person name="Almutairi H."/>
            <person name="Gatherer D."/>
        </authorList>
    </citation>
    <scope>NUCLEOTIDE SEQUENCE [LARGE SCALE GENOMIC DNA]</scope>
    <source>
        <strain evidence="1 2">C119</strain>
    </source>
</reference>
<dbReference type="RefSeq" id="XP_067755963.1">
    <property type="nucleotide sequence ID" value="XM_067899724.1"/>
</dbReference>
<dbReference type="GeneID" id="94289801"/>
<dbReference type="KEGG" id="phet:94289801"/>
<name>A0A836L6Z0_9TRYP</name>
<dbReference type="OrthoDB" id="272860at2759"/>
<gene>
    <name evidence="1" type="ORF">JKF63_03725</name>
</gene>
<evidence type="ECO:0000313" key="2">
    <source>
        <dbReference type="Proteomes" id="UP000674318"/>
    </source>
</evidence>
<comment type="caution">
    <text evidence="1">The sequence shown here is derived from an EMBL/GenBank/DDBJ whole genome shotgun (WGS) entry which is preliminary data.</text>
</comment>
<evidence type="ECO:0000313" key="1">
    <source>
        <dbReference type="EMBL" id="KAG5500629.1"/>
    </source>
</evidence>
<keyword evidence="2" id="KW-1185">Reference proteome</keyword>
<dbReference type="Proteomes" id="UP000674318">
    <property type="component" value="Chromosome 28"/>
</dbReference>
<accession>A0A836L6Z0</accession>
<protein>
    <submittedName>
        <fullName evidence="1">Uncharacterized protein</fullName>
    </submittedName>
</protein>